<accession>A0A1R4H0F7</accession>
<dbReference type="AlphaFoldDB" id="A0A1R4H0F7"/>
<sequence>MQIAIDLPNDFVAFQAVADIQQEVRTSYALWLYQRERVTLVKAAELAGVSLYDFMGICKVNRIPVMDITRDELLEELKGFNSI</sequence>
<organism evidence="1 2">
    <name type="scientific">Crenothrix polyspora</name>
    <dbReference type="NCBI Taxonomy" id="360316"/>
    <lineage>
        <taxon>Bacteria</taxon>
        <taxon>Pseudomonadati</taxon>
        <taxon>Pseudomonadota</taxon>
        <taxon>Gammaproteobacteria</taxon>
        <taxon>Methylococcales</taxon>
        <taxon>Crenotrichaceae</taxon>
        <taxon>Crenothrix</taxon>
    </lineage>
</organism>
<keyword evidence="2" id="KW-1185">Reference proteome</keyword>
<protein>
    <submittedName>
        <fullName evidence="1">Uncharacterized protein</fullName>
    </submittedName>
</protein>
<dbReference type="OrthoDB" id="8908072at2"/>
<dbReference type="EMBL" id="FUKJ01000032">
    <property type="protein sequence ID" value="SJM89695.1"/>
    <property type="molecule type" value="Genomic_DNA"/>
</dbReference>
<name>A0A1R4H0F7_9GAMM</name>
<gene>
    <name evidence="1" type="ORF">CRENPOLYSF2_1270004</name>
</gene>
<dbReference type="Proteomes" id="UP000195442">
    <property type="component" value="Unassembled WGS sequence"/>
</dbReference>
<dbReference type="InterPro" id="IPR005368">
    <property type="entry name" value="UPF0175"/>
</dbReference>
<reference evidence="2" key="1">
    <citation type="submission" date="2017-02" db="EMBL/GenBank/DDBJ databases">
        <authorList>
            <person name="Daims H."/>
        </authorList>
    </citation>
    <scope>NUCLEOTIDE SEQUENCE [LARGE SCALE GENOMIC DNA]</scope>
</reference>
<dbReference type="Pfam" id="PF03683">
    <property type="entry name" value="UPF0175"/>
    <property type="match status" value="1"/>
</dbReference>
<evidence type="ECO:0000313" key="2">
    <source>
        <dbReference type="Proteomes" id="UP000195442"/>
    </source>
</evidence>
<dbReference type="RefSeq" id="WP_087145754.1">
    <property type="nucleotide sequence ID" value="NZ_FUKJ01000032.1"/>
</dbReference>
<evidence type="ECO:0000313" key="1">
    <source>
        <dbReference type="EMBL" id="SJM89695.1"/>
    </source>
</evidence>
<proteinExistence type="predicted"/>